<keyword evidence="2" id="KW-0349">Heme</keyword>
<dbReference type="RefSeq" id="WP_343944145.1">
    <property type="nucleotide sequence ID" value="NZ_BAAAHP010000161.1"/>
</dbReference>
<accession>A0ABP3YJE5</accession>
<dbReference type="PANTHER" id="PTHR46696:SF6">
    <property type="entry name" value="P450, PUTATIVE (EUROFUNG)-RELATED"/>
    <property type="match status" value="1"/>
</dbReference>
<proteinExistence type="inferred from homology"/>
<organism evidence="3 4">
    <name type="scientific">Pseudonocardia zijingensis</name>
    <dbReference type="NCBI Taxonomy" id="153376"/>
    <lineage>
        <taxon>Bacteria</taxon>
        <taxon>Bacillati</taxon>
        <taxon>Actinomycetota</taxon>
        <taxon>Actinomycetes</taxon>
        <taxon>Pseudonocardiales</taxon>
        <taxon>Pseudonocardiaceae</taxon>
        <taxon>Pseudonocardia</taxon>
    </lineage>
</organism>
<dbReference type="InterPro" id="IPR036396">
    <property type="entry name" value="Cyt_P450_sf"/>
</dbReference>
<evidence type="ECO:0000256" key="2">
    <source>
        <dbReference type="RuleBase" id="RU000461"/>
    </source>
</evidence>
<name>A0ABP3YJE5_9PSEU</name>
<evidence type="ECO:0000313" key="4">
    <source>
        <dbReference type="Proteomes" id="UP001499967"/>
    </source>
</evidence>
<comment type="similarity">
    <text evidence="1 2">Belongs to the cytochrome P450 family.</text>
</comment>
<dbReference type="PROSITE" id="PS00086">
    <property type="entry name" value="CYTOCHROME_P450"/>
    <property type="match status" value="1"/>
</dbReference>
<dbReference type="Pfam" id="PF00067">
    <property type="entry name" value="p450"/>
    <property type="match status" value="1"/>
</dbReference>
<dbReference type="InterPro" id="IPR017972">
    <property type="entry name" value="Cyt_P450_CS"/>
</dbReference>
<evidence type="ECO:0000256" key="1">
    <source>
        <dbReference type="ARBA" id="ARBA00010617"/>
    </source>
</evidence>
<keyword evidence="2" id="KW-0503">Monooxygenase</keyword>
<reference evidence="4" key="1">
    <citation type="journal article" date="2019" name="Int. J. Syst. Evol. Microbiol.">
        <title>The Global Catalogue of Microorganisms (GCM) 10K type strain sequencing project: providing services to taxonomists for standard genome sequencing and annotation.</title>
        <authorList>
            <consortium name="The Broad Institute Genomics Platform"/>
            <consortium name="The Broad Institute Genome Sequencing Center for Infectious Disease"/>
            <person name="Wu L."/>
            <person name="Ma J."/>
        </authorList>
    </citation>
    <scope>NUCLEOTIDE SEQUENCE [LARGE SCALE GENOMIC DNA]</scope>
    <source>
        <strain evidence="4">JCM 11117</strain>
    </source>
</reference>
<protein>
    <submittedName>
        <fullName evidence="3">Cytochrome P450</fullName>
    </submittedName>
</protein>
<dbReference type="EMBL" id="BAAAHP010000161">
    <property type="protein sequence ID" value="GAA0895506.1"/>
    <property type="molecule type" value="Genomic_DNA"/>
</dbReference>
<dbReference type="InterPro" id="IPR001128">
    <property type="entry name" value="Cyt_P450"/>
</dbReference>
<dbReference type="InterPro" id="IPR002397">
    <property type="entry name" value="Cyt_P450_B"/>
</dbReference>
<gene>
    <name evidence="3" type="ORF">GCM10009559_51490</name>
</gene>
<dbReference type="Proteomes" id="UP001499967">
    <property type="component" value="Unassembled WGS sequence"/>
</dbReference>
<dbReference type="Gene3D" id="1.10.630.10">
    <property type="entry name" value="Cytochrome P450"/>
    <property type="match status" value="1"/>
</dbReference>
<keyword evidence="2" id="KW-0479">Metal-binding</keyword>
<evidence type="ECO:0000313" key="3">
    <source>
        <dbReference type="EMBL" id="GAA0895506.1"/>
    </source>
</evidence>
<sequence length="410" mass="45012">MTQEPVPAQPGEHHFDPLAEETFTSAHELYKDLRGRCPVARSETYGGFWALMRHRDVVGVLQDSDTFTTSVQNVVPKFAFTGRRPPLHLDPPEHTDYRRVINRFFTKGRMAALEPAVRGHVARIIGELVAAGEADVGPAYAQTMPAHVFAEFFHLPIELAARIEQISAEYVRAIQLVDDEEVKRGSRLLYGIAADVIAARKAEGTDPGDDLTAALLAAGLPDDMVLGCVRQLLVTGMVAPSVFIGTMLAHLAEHEDLQALLRAEPERIPAAVEEYLRLFTPYRGMSRTARRDVVIGGRLIREGEPIALVYTSANRDEEVFPRGEEFVLDRPNLRAAIPFGAGIHACPGAPLARMMLRMTLEELLARTSSFTVCGEILMARWAEWGTRSVPMRFTPPALTSGAGASGPARS</sequence>
<dbReference type="PANTHER" id="PTHR46696">
    <property type="entry name" value="P450, PUTATIVE (EUROFUNG)-RELATED"/>
    <property type="match status" value="1"/>
</dbReference>
<keyword evidence="4" id="KW-1185">Reference proteome</keyword>
<keyword evidence="2" id="KW-0560">Oxidoreductase</keyword>
<comment type="caution">
    <text evidence="3">The sequence shown here is derived from an EMBL/GenBank/DDBJ whole genome shotgun (WGS) entry which is preliminary data.</text>
</comment>
<dbReference type="PRINTS" id="PR00359">
    <property type="entry name" value="BP450"/>
</dbReference>
<keyword evidence="2" id="KW-0408">Iron</keyword>
<dbReference type="SUPFAM" id="SSF48264">
    <property type="entry name" value="Cytochrome P450"/>
    <property type="match status" value="1"/>
</dbReference>